<proteinExistence type="predicted"/>
<accession>A0A4U5VLW5</accession>
<sequence>MLNVPDYVLEEEETIRMDNKVSVDEEGELRCSDFEVPQFTSETFIDLFLLHLEMLTQEQWDFLAFGKIDLPTVLILTNLCNDIVENVTMEVLEEIEPQCNSANTPVTTNNSELPQRERNLCSVTREDIETSLGDSLNQCFAKVMNVSEKKSEYSEQLRRLVAGEVARNINCRLAVQSTSSKQTEEFVRIETPLANEMVRNISKIFTQNLLRKNSSETSEEEEEYLDSDFSHSSYRDDITTLSSEYSDLSSSLLPMPPTSIREKFSKGEKTFLAVLLAKVLDHVTESTKISILALDFDGILHNLIETVEEASFPATCGNLHLSMYDNLCKDFGSAKLLQAAIMSEDLAFAEAFARELKTQLEKTSRKSPSFLTKLKRLTEYTREYKIEKTMLNVPDYLLEEDETIRMDNKWDFLAFGKIDLPTVLILTNLCDDIVENVTMEVLEEVEPQCNSANTPVTTNNSKLPQRERNLCSVTREDIEASLGDSLNQCFAEVMNVSEKKSEYSEQLRRLVAGEVARKINCRLAVQSTSSKQTEEFFRD</sequence>
<name>A0A4U5VLW5_COLLU</name>
<reference evidence="1 2" key="1">
    <citation type="submission" date="2019-01" db="EMBL/GenBank/DDBJ databases">
        <title>Genome Assembly of Collichthys lucidus.</title>
        <authorList>
            <person name="Cai M."/>
            <person name="Xiao S."/>
        </authorList>
    </citation>
    <scope>NUCLEOTIDE SEQUENCE [LARGE SCALE GENOMIC DNA]</scope>
    <source>
        <strain evidence="1">JT15FE1705JMU</strain>
        <tissue evidence="1">Muscle</tissue>
    </source>
</reference>
<gene>
    <name evidence="1" type="ORF">D9C73_023559</name>
</gene>
<evidence type="ECO:0000313" key="2">
    <source>
        <dbReference type="Proteomes" id="UP000298787"/>
    </source>
</evidence>
<organism evidence="1 2">
    <name type="scientific">Collichthys lucidus</name>
    <name type="common">Big head croaker</name>
    <name type="synonym">Sciaena lucida</name>
    <dbReference type="NCBI Taxonomy" id="240159"/>
    <lineage>
        <taxon>Eukaryota</taxon>
        <taxon>Metazoa</taxon>
        <taxon>Chordata</taxon>
        <taxon>Craniata</taxon>
        <taxon>Vertebrata</taxon>
        <taxon>Euteleostomi</taxon>
        <taxon>Actinopterygii</taxon>
        <taxon>Neopterygii</taxon>
        <taxon>Teleostei</taxon>
        <taxon>Neoteleostei</taxon>
        <taxon>Acanthomorphata</taxon>
        <taxon>Eupercaria</taxon>
        <taxon>Sciaenidae</taxon>
        <taxon>Collichthys</taxon>
    </lineage>
</organism>
<dbReference type="EMBL" id="CM014098">
    <property type="protein sequence ID" value="TKS89434.1"/>
    <property type="molecule type" value="Genomic_DNA"/>
</dbReference>
<keyword evidence="2" id="KW-1185">Reference proteome</keyword>
<protein>
    <submittedName>
        <fullName evidence="1">Uncharacterized protein</fullName>
    </submittedName>
</protein>
<evidence type="ECO:0000313" key="1">
    <source>
        <dbReference type="EMBL" id="TKS89434.1"/>
    </source>
</evidence>
<dbReference type="AlphaFoldDB" id="A0A4U5VLW5"/>
<dbReference type="Proteomes" id="UP000298787">
    <property type="component" value="Chromosome 21"/>
</dbReference>